<dbReference type="Proteomes" id="UP000670475">
    <property type="component" value="Unassembled WGS sequence"/>
</dbReference>
<dbReference type="InterPro" id="IPR029058">
    <property type="entry name" value="AB_hydrolase_fold"/>
</dbReference>
<dbReference type="PANTHER" id="PTHR22946:SF9">
    <property type="entry name" value="POLYKETIDE TRANSFERASE AF380"/>
    <property type="match status" value="1"/>
</dbReference>
<evidence type="ECO:0000256" key="1">
    <source>
        <dbReference type="ARBA" id="ARBA00022801"/>
    </source>
</evidence>
<proteinExistence type="inferred from homology"/>
<feature type="region of interest" description="Disordered" evidence="3">
    <location>
        <begin position="1"/>
        <end position="24"/>
    </location>
</feature>
<dbReference type="EMBL" id="JAGIQL010000209">
    <property type="protein sequence ID" value="MBP0461610.1"/>
    <property type="molecule type" value="Genomic_DNA"/>
</dbReference>
<evidence type="ECO:0000256" key="3">
    <source>
        <dbReference type="SAM" id="MobiDB-lite"/>
    </source>
</evidence>
<dbReference type="PANTHER" id="PTHR22946">
    <property type="entry name" value="DIENELACTONE HYDROLASE DOMAIN-CONTAINING PROTEIN-RELATED"/>
    <property type="match status" value="1"/>
</dbReference>
<sequence>MRSVSAARSRRSPARTGPPGGVRTLLRTEDGVRVEAVYTPCAADAAGGDEAGARTDPAGGGGVDGDVAERAVIVVAHGFTGSVDRPAVRRAAEVFARSAAVVTFTFRGHGGSGGRSTVGDREVLDLAAAVRWARSFGHRHVVTVGFSMGGSVVVRHAALYRDRSDARTDAVVSVSGPARWYYRGTAPMRRLNWVVTRRVGRVVGRLGLHTRIYQHDWDPVPLPPVDAVPMIAPVPLLVVHGDRDPYFPLDHPRSLAAAAPEGAAELWIEPGMGHAENAAGEPLLARIAAWASAHAPGRVEAPVEVSGDAAPVEGRAEGRA</sequence>
<reference evidence="5" key="1">
    <citation type="submission" date="2021-03" db="EMBL/GenBank/DDBJ databases">
        <title>Whole genome sequence of Streptomyces bomunensis MMS17-BM035.</title>
        <authorList>
            <person name="Lee J.H."/>
        </authorList>
    </citation>
    <scope>NUCLEOTIDE SEQUENCE</scope>
    <source>
        <strain evidence="5">MMS17-BM035</strain>
    </source>
</reference>
<evidence type="ECO:0000256" key="2">
    <source>
        <dbReference type="ARBA" id="ARBA00038115"/>
    </source>
</evidence>
<keyword evidence="6" id="KW-1185">Reference proteome</keyword>
<evidence type="ECO:0000313" key="6">
    <source>
        <dbReference type="Proteomes" id="UP000670475"/>
    </source>
</evidence>
<dbReference type="InterPro" id="IPR050261">
    <property type="entry name" value="FrsA_esterase"/>
</dbReference>
<dbReference type="GO" id="GO:0052689">
    <property type="term" value="F:carboxylic ester hydrolase activity"/>
    <property type="evidence" value="ECO:0007669"/>
    <property type="project" value="UniProtKB-ARBA"/>
</dbReference>
<protein>
    <submittedName>
        <fullName evidence="5">Alpha/beta fold hydrolase</fullName>
    </submittedName>
</protein>
<dbReference type="InterPro" id="IPR000073">
    <property type="entry name" value="AB_hydrolase_1"/>
</dbReference>
<evidence type="ECO:0000259" key="4">
    <source>
        <dbReference type="Pfam" id="PF00561"/>
    </source>
</evidence>
<dbReference type="RefSeq" id="WP_209345069.1">
    <property type="nucleotide sequence ID" value="NZ_JAGIQL010000209.1"/>
</dbReference>
<comment type="caution">
    <text evidence="5">The sequence shown here is derived from an EMBL/GenBank/DDBJ whole genome shotgun (WGS) entry which is preliminary data.</text>
</comment>
<comment type="similarity">
    <text evidence="2">Belongs to the AB hydrolase superfamily. FUS2 hydrolase family.</text>
</comment>
<name>A0A940MER2_9ACTN</name>
<accession>A0A940MER2</accession>
<feature type="domain" description="AB hydrolase-1" evidence="4">
    <location>
        <begin position="72"/>
        <end position="176"/>
    </location>
</feature>
<keyword evidence="1 5" id="KW-0378">Hydrolase</keyword>
<organism evidence="5 6">
    <name type="scientific">Streptomyces montanisoli</name>
    <dbReference type="NCBI Taxonomy" id="2798581"/>
    <lineage>
        <taxon>Bacteria</taxon>
        <taxon>Bacillati</taxon>
        <taxon>Actinomycetota</taxon>
        <taxon>Actinomycetes</taxon>
        <taxon>Kitasatosporales</taxon>
        <taxon>Streptomycetaceae</taxon>
        <taxon>Streptomyces</taxon>
    </lineage>
</organism>
<dbReference type="Pfam" id="PF00561">
    <property type="entry name" value="Abhydrolase_1"/>
    <property type="match status" value="1"/>
</dbReference>
<dbReference type="Gene3D" id="3.40.50.1820">
    <property type="entry name" value="alpha/beta hydrolase"/>
    <property type="match status" value="1"/>
</dbReference>
<dbReference type="SUPFAM" id="SSF53474">
    <property type="entry name" value="alpha/beta-Hydrolases"/>
    <property type="match status" value="1"/>
</dbReference>
<gene>
    <name evidence="5" type="ORF">JFN87_29750</name>
</gene>
<evidence type="ECO:0000313" key="5">
    <source>
        <dbReference type="EMBL" id="MBP0461610.1"/>
    </source>
</evidence>
<dbReference type="AlphaFoldDB" id="A0A940MER2"/>